<dbReference type="InterPro" id="IPR051312">
    <property type="entry name" value="Diverse_Substr_Oxidored"/>
</dbReference>
<dbReference type="InterPro" id="IPR016166">
    <property type="entry name" value="FAD-bd_PCMH"/>
</dbReference>
<dbReference type="InterPro" id="IPR016169">
    <property type="entry name" value="FAD-bd_PCMH_sub2"/>
</dbReference>
<dbReference type="SUPFAM" id="SSF56176">
    <property type="entry name" value="FAD-binding/transporter-associated domain-like"/>
    <property type="match status" value="1"/>
</dbReference>
<evidence type="ECO:0000259" key="2">
    <source>
        <dbReference type="PROSITE" id="PS51387"/>
    </source>
</evidence>
<proteinExistence type="predicted"/>
<protein>
    <recommendedName>
        <fullName evidence="2">FAD-binding PCMH-type domain-containing protein</fullName>
    </recommendedName>
</protein>
<dbReference type="Pfam" id="PF00941">
    <property type="entry name" value="FAD_binding_5"/>
    <property type="match status" value="1"/>
</dbReference>
<name>A0A6B0YNP1_9CHLR</name>
<dbReference type="EMBL" id="VXRG01000035">
    <property type="protein sequence ID" value="MXY92533.1"/>
    <property type="molecule type" value="Genomic_DNA"/>
</dbReference>
<dbReference type="PANTHER" id="PTHR42659:SF9">
    <property type="entry name" value="XANTHINE DEHYDROGENASE FAD-BINDING SUBUNIT XDHB-RELATED"/>
    <property type="match status" value="1"/>
</dbReference>
<dbReference type="AlphaFoldDB" id="A0A6B0YNP1"/>
<organism evidence="3">
    <name type="scientific">Caldilineaceae bacterium SB0664_bin_27</name>
    <dbReference type="NCBI Taxonomy" id="2605260"/>
    <lineage>
        <taxon>Bacteria</taxon>
        <taxon>Bacillati</taxon>
        <taxon>Chloroflexota</taxon>
        <taxon>Caldilineae</taxon>
        <taxon>Caldilineales</taxon>
        <taxon>Caldilineaceae</taxon>
    </lineage>
</organism>
<evidence type="ECO:0000256" key="1">
    <source>
        <dbReference type="ARBA" id="ARBA00023002"/>
    </source>
</evidence>
<accession>A0A6B0YNP1</accession>
<comment type="caution">
    <text evidence="3">The sequence shown here is derived from an EMBL/GenBank/DDBJ whole genome shotgun (WGS) entry which is preliminary data.</text>
</comment>
<feature type="domain" description="FAD-binding PCMH-type" evidence="2">
    <location>
        <begin position="1"/>
        <end position="177"/>
    </location>
</feature>
<dbReference type="InterPro" id="IPR002346">
    <property type="entry name" value="Mopterin_DH_FAD-bd"/>
</dbReference>
<dbReference type="PANTHER" id="PTHR42659">
    <property type="entry name" value="XANTHINE DEHYDROGENASE SUBUNIT C-RELATED"/>
    <property type="match status" value="1"/>
</dbReference>
<dbReference type="InterPro" id="IPR036318">
    <property type="entry name" value="FAD-bd_PCMH-like_sf"/>
</dbReference>
<sequence length="271" mass="28061">MAILAEYHRPKTLAGALDLLADRTVRRLPLAGGTYLVGALETRQRRDVDGVVDLAALNLSYLQQAGASLRVGAMTTLTDLVEHPLVADLAGGILPRTARFEGPQNLRNAATAGGLIALAEPDSELFAALLALNTAVVTVDLDGIESCRQLDDFPLPPSGPAGKPALITEIRLPLDPAAGGHARIARTPMDRCIVAAVVVAELNGRSSQGGPAAAPGDFATRTGLCGVGTRPRLAGRPLAPKDDYKGSAAYRAAMAEVVVNRAQADAASLLL</sequence>
<dbReference type="GO" id="GO:0071949">
    <property type="term" value="F:FAD binding"/>
    <property type="evidence" value="ECO:0007669"/>
    <property type="project" value="InterPro"/>
</dbReference>
<keyword evidence="1" id="KW-0560">Oxidoreductase</keyword>
<reference evidence="3" key="1">
    <citation type="submission" date="2019-09" db="EMBL/GenBank/DDBJ databases">
        <title>Characterisation of the sponge microbiome using genome-centric metagenomics.</title>
        <authorList>
            <person name="Engelberts J.P."/>
            <person name="Robbins S.J."/>
            <person name="De Goeij J.M."/>
            <person name="Aranda M."/>
            <person name="Bell S.C."/>
            <person name="Webster N.S."/>
        </authorList>
    </citation>
    <scope>NUCLEOTIDE SEQUENCE</scope>
    <source>
        <strain evidence="3">SB0664_bin_27</strain>
    </source>
</reference>
<dbReference type="Gene3D" id="3.30.465.10">
    <property type="match status" value="1"/>
</dbReference>
<dbReference type="InterPro" id="IPR016167">
    <property type="entry name" value="FAD-bd_PCMH_sub1"/>
</dbReference>
<dbReference type="GO" id="GO:0016491">
    <property type="term" value="F:oxidoreductase activity"/>
    <property type="evidence" value="ECO:0007669"/>
    <property type="project" value="UniProtKB-KW"/>
</dbReference>
<dbReference type="Gene3D" id="3.30.43.10">
    <property type="entry name" value="Uridine Diphospho-n-acetylenolpyruvylglucosamine Reductase, domain 2"/>
    <property type="match status" value="1"/>
</dbReference>
<dbReference type="PROSITE" id="PS51387">
    <property type="entry name" value="FAD_PCMH"/>
    <property type="match status" value="1"/>
</dbReference>
<gene>
    <name evidence="3" type="ORF">F4Y42_03695</name>
</gene>
<evidence type="ECO:0000313" key="3">
    <source>
        <dbReference type="EMBL" id="MXY92533.1"/>
    </source>
</evidence>